<name>A0ACC1AD34_9ROSI</name>
<evidence type="ECO:0000313" key="1">
    <source>
        <dbReference type="EMBL" id="KAJ0083656.1"/>
    </source>
</evidence>
<reference evidence="2" key="1">
    <citation type="journal article" date="2023" name="G3 (Bethesda)">
        <title>Genome assembly and association tests identify interacting loci associated with vigor, precocity, and sex in interspecific pistachio rootstocks.</title>
        <authorList>
            <person name="Palmer W."/>
            <person name="Jacygrad E."/>
            <person name="Sagayaradj S."/>
            <person name="Cavanaugh K."/>
            <person name="Han R."/>
            <person name="Bertier L."/>
            <person name="Beede B."/>
            <person name="Kafkas S."/>
            <person name="Golino D."/>
            <person name="Preece J."/>
            <person name="Michelmore R."/>
        </authorList>
    </citation>
    <scope>NUCLEOTIDE SEQUENCE [LARGE SCALE GENOMIC DNA]</scope>
</reference>
<sequence>MRTYATEISDQTIVAKVLRSLTPKFDHVVVAIEESKDLATYEARLTRADEKNEEKAFQVRGEASNEEKEVASRGHGRGGFRGRGGHVRGHGDEQNDEMQQLRSNRSGVQCYYCKRFGHVKAECWKLREKQASYVEQEEEEVKLFMAYHADTTTSNNIWFLNNGCSNHMT</sequence>
<accession>A0ACC1AD34</accession>
<dbReference type="Proteomes" id="UP001164250">
    <property type="component" value="Chromosome 11"/>
</dbReference>
<protein>
    <submittedName>
        <fullName evidence="1">Uncharacterized protein</fullName>
    </submittedName>
</protein>
<evidence type="ECO:0000313" key="2">
    <source>
        <dbReference type="Proteomes" id="UP001164250"/>
    </source>
</evidence>
<organism evidence="1 2">
    <name type="scientific">Pistacia atlantica</name>
    <dbReference type="NCBI Taxonomy" id="434234"/>
    <lineage>
        <taxon>Eukaryota</taxon>
        <taxon>Viridiplantae</taxon>
        <taxon>Streptophyta</taxon>
        <taxon>Embryophyta</taxon>
        <taxon>Tracheophyta</taxon>
        <taxon>Spermatophyta</taxon>
        <taxon>Magnoliopsida</taxon>
        <taxon>eudicotyledons</taxon>
        <taxon>Gunneridae</taxon>
        <taxon>Pentapetalae</taxon>
        <taxon>rosids</taxon>
        <taxon>malvids</taxon>
        <taxon>Sapindales</taxon>
        <taxon>Anacardiaceae</taxon>
        <taxon>Pistacia</taxon>
    </lineage>
</organism>
<gene>
    <name evidence="1" type="ORF">Patl1_30606</name>
</gene>
<comment type="caution">
    <text evidence="1">The sequence shown here is derived from an EMBL/GenBank/DDBJ whole genome shotgun (WGS) entry which is preliminary data.</text>
</comment>
<dbReference type="EMBL" id="CM047907">
    <property type="protein sequence ID" value="KAJ0083656.1"/>
    <property type="molecule type" value="Genomic_DNA"/>
</dbReference>
<keyword evidence="2" id="KW-1185">Reference proteome</keyword>
<proteinExistence type="predicted"/>